<evidence type="ECO:0000313" key="2">
    <source>
        <dbReference type="EMBL" id="EEG76122.1"/>
    </source>
</evidence>
<comment type="caution">
    <text evidence="2">The sequence shown here is derived from an EMBL/GenBank/DDBJ whole genome shotgun (WGS) entry which is preliminary data.</text>
</comment>
<protein>
    <submittedName>
        <fullName evidence="2">Metal dependent phosphohydrolase</fullName>
    </submittedName>
</protein>
<proteinExistence type="predicted"/>
<dbReference type="EMBL" id="ACJM01000025">
    <property type="protein sequence ID" value="EEG76122.1"/>
    <property type="molecule type" value="Genomic_DNA"/>
</dbReference>
<dbReference type="RefSeq" id="WP_008519046.1">
    <property type="nucleotide sequence ID" value="NZ_ACJM01000025.1"/>
</dbReference>
<dbReference type="CDD" id="cd00077">
    <property type="entry name" value="HDc"/>
    <property type="match status" value="1"/>
</dbReference>
<feature type="domain" description="HD-GYP" evidence="1">
    <location>
        <begin position="109"/>
        <end position="304"/>
    </location>
</feature>
<dbReference type="Proteomes" id="UP000006443">
    <property type="component" value="Unassembled WGS sequence"/>
</dbReference>
<dbReference type="PANTHER" id="PTHR43155">
    <property type="entry name" value="CYCLIC DI-GMP PHOSPHODIESTERASE PA4108-RELATED"/>
    <property type="match status" value="1"/>
</dbReference>
<dbReference type="eggNOG" id="COG2206">
    <property type="taxonomic scope" value="Bacteria"/>
</dbReference>
<dbReference type="PANTHER" id="PTHR43155:SF2">
    <property type="entry name" value="CYCLIC DI-GMP PHOSPHODIESTERASE PA4108"/>
    <property type="match status" value="1"/>
</dbReference>
<sequence length="373" mass="41514">MRKMPVTLLRPGMILAKSVSGSDGQLWLSAGIKLKSSYITALWRTGIPYVYVLDPLLDDVSVPEVVSEETRRQAIKVLKNMMKAGKKETAPSELLLDDQFSQTVESMVQQVLENKDVMLNLAEIRNADDYTFCHSVNVCILSLLTGIDLDLSRTRLERLAAGALLHDVGKIRIDSKILNKKGSLSPDEFAEIQKHPAFGCEILSQQKNLPHEISTVVAQHHERCDGSGYPYRLHRDNIHQYARLVMVADVFDALTADRPYRTSLQPHQAIEMIMGCGDAYDMELTRLFLNHVAAYPVGTGVRLSNGDLGLVVSNRKGLPLHPVVRIAKDADGVAYLNPFDVDLAESLDLVISQVLDDVQVLEEFPIMSLQERA</sequence>
<evidence type="ECO:0000259" key="1">
    <source>
        <dbReference type="PROSITE" id="PS51832"/>
    </source>
</evidence>
<dbReference type="InterPro" id="IPR003607">
    <property type="entry name" value="HD/PDEase_dom"/>
</dbReference>
<organism evidence="2 3">
    <name type="scientific">Dethiobacter alkaliphilus AHT 1</name>
    <dbReference type="NCBI Taxonomy" id="555088"/>
    <lineage>
        <taxon>Bacteria</taxon>
        <taxon>Bacillati</taxon>
        <taxon>Bacillota</taxon>
        <taxon>Dethiobacteria</taxon>
        <taxon>Dethiobacterales</taxon>
        <taxon>Dethiobacteraceae</taxon>
        <taxon>Dethiobacter</taxon>
    </lineage>
</organism>
<dbReference type="PROSITE" id="PS51832">
    <property type="entry name" value="HD_GYP"/>
    <property type="match status" value="1"/>
</dbReference>
<dbReference type="OrthoDB" id="9804747at2"/>
<name>C0GKN0_DETAL</name>
<accession>C0GKN0</accession>
<dbReference type="SUPFAM" id="SSF109604">
    <property type="entry name" value="HD-domain/PDEase-like"/>
    <property type="match status" value="1"/>
</dbReference>
<keyword evidence="3" id="KW-1185">Reference proteome</keyword>
<keyword evidence="2" id="KW-0378">Hydrolase</keyword>
<reference evidence="2 3" key="1">
    <citation type="submission" date="2009-02" db="EMBL/GenBank/DDBJ databases">
        <title>Sequencing of the draft genome and assembly of Dethiobacter alkaliphilus AHT 1.</title>
        <authorList>
            <consortium name="US DOE Joint Genome Institute (JGI-PGF)"/>
            <person name="Lucas S."/>
            <person name="Copeland A."/>
            <person name="Lapidus A."/>
            <person name="Glavina del Rio T."/>
            <person name="Dalin E."/>
            <person name="Tice H."/>
            <person name="Bruce D."/>
            <person name="Goodwin L."/>
            <person name="Pitluck S."/>
            <person name="Larimer F."/>
            <person name="Land M.L."/>
            <person name="Hauser L."/>
            <person name="Muyzer G."/>
        </authorList>
    </citation>
    <scope>NUCLEOTIDE SEQUENCE [LARGE SCALE GENOMIC DNA]</scope>
    <source>
        <strain evidence="2 3">AHT 1</strain>
    </source>
</reference>
<dbReference type="InterPro" id="IPR037522">
    <property type="entry name" value="HD_GYP_dom"/>
</dbReference>
<dbReference type="SMART" id="SM00471">
    <property type="entry name" value="HDc"/>
    <property type="match status" value="1"/>
</dbReference>
<dbReference type="Pfam" id="PF13487">
    <property type="entry name" value="HD_5"/>
    <property type="match status" value="1"/>
</dbReference>
<evidence type="ECO:0000313" key="3">
    <source>
        <dbReference type="Proteomes" id="UP000006443"/>
    </source>
</evidence>
<dbReference type="GO" id="GO:0016787">
    <property type="term" value="F:hydrolase activity"/>
    <property type="evidence" value="ECO:0007669"/>
    <property type="project" value="UniProtKB-KW"/>
</dbReference>
<dbReference type="Gene3D" id="1.10.3210.10">
    <property type="entry name" value="Hypothetical protein af1432"/>
    <property type="match status" value="1"/>
</dbReference>
<dbReference type="STRING" id="555088.DealDRAFT_3039"/>
<dbReference type="AlphaFoldDB" id="C0GKN0"/>
<gene>
    <name evidence="2" type="ORF">DealDRAFT_3039</name>
</gene>